<dbReference type="SUPFAM" id="SSF51206">
    <property type="entry name" value="cAMP-binding domain-like"/>
    <property type="match status" value="1"/>
</dbReference>
<accession>A0A0H5QH14</accession>
<evidence type="ECO:0000259" key="1">
    <source>
        <dbReference type="PROSITE" id="PS50042"/>
    </source>
</evidence>
<feature type="non-terminal residue" evidence="2">
    <location>
        <position position="1"/>
    </location>
</feature>
<dbReference type="EMBL" id="HACM01000179">
    <property type="protein sequence ID" value="CRZ00621.1"/>
    <property type="molecule type" value="Transcribed_RNA"/>
</dbReference>
<dbReference type="PROSITE" id="PS50042">
    <property type="entry name" value="CNMP_BINDING_3"/>
    <property type="match status" value="1"/>
</dbReference>
<evidence type="ECO:0000313" key="2">
    <source>
        <dbReference type="EMBL" id="CRZ00621.1"/>
    </source>
</evidence>
<dbReference type="InterPro" id="IPR014710">
    <property type="entry name" value="RmlC-like_jellyroll"/>
</dbReference>
<dbReference type="AlphaFoldDB" id="A0A0H5QH14"/>
<feature type="domain" description="Cyclic nucleotide-binding" evidence="1">
    <location>
        <begin position="41"/>
        <end position="100"/>
    </location>
</feature>
<name>A0A0H5QH14_9EUKA</name>
<protein>
    <recommendedName>
        <fullName evidence="1">Cyclic nucleotide-binding domain-containing protein</fullName>
    </recommendedName>
</protein>
<dbReference type="InterPro" id="IPR000595">
    <property type="entry name" value="cNMP-bd_dom"/>
</dbReference>
<feature type="non-terminal residue" evidence="2">
    <location>
        <position position="100"/>
    </location>
</feature>
<reference evidence="2" key="1">
    <citation type="submission" date="2015-04" db="EMBL/GenBank/DDBJ databases">
        <title>The genome sequence of the plant pathogenic Rhizarian Plasmodiophora brassicae reveals insights in its biotrophic life cycle and the origin of chitin synthesis.</title>
        <authorList>
            <person name="Schwelm A."/>
            <person name="Fogelqvist J."/>
            <person name="Knaust A."/>
            <person name="Julke S."/>
            <person name="Lilja T."/>
            <person name="Dhandapani V."/>
            <person name="Bonilla-Rosso G."/>
            <person name="Karlsson M."/>
            <person name="Shevchenko A."/>
            <person name="Choi S.R."/>
            <person name="Kim H.G."/>
            <person name="Park J.Y."/>
            <person name="Lim Y.P."/>
            <person name="Ludwig-Muller J."/>
            <person name="Dixelius C."/>
        </authorList>
    </citation>
    <scope>NUCLEOTIDE SEQUENCE</scope>
    <source>
        <tissue evidence="2">Potato root galls</tissue>
    </source>
</reference>
<proteinExistence type="predicted"/>
<dbReference type="Gene3D" id="2.60.120.10">
    <property type="entry name" value="Jelly Rolls"/>
    <property type="match status" value="1"/>
</dbReference>
<organism evidence="2">
    <name type="scientific">Spongospora subterranea</name>
    <dbReference type="NCBI Taxonomy" id="70186"/>
    <lineage>
        <taxon>Eukaryota</taxon>
        <taxon>Sar</taxon>
        <taxon>Rhizaria</taxon>
        <taxon>Endomyxa</taxon>
        <taxon>Phytomyxea</taxon>
        <taxon>Plasmodiophorida</taxon>
        <taxon>Plasmodiophoridae</taxon>
        <taxon>Spongospora</taxon>
    </lineage>
</organism>
<dbReference type="InterPro" id="IPR018490">
    <property type="entry name" value="cNMP-bd_dom_sf"/>
</dbReference>
<sequence length="100" mass="11509">DEASMQQFLICNPQLDDGFSQKRRYRQALSRVHWFLPIIHDEIKVRELIEAFQSEEFAEGEIVLKQGDNAIDGKFYVVLEGQCEVMVKKGDKPPASIARL</sequence>